<protein>
    <submittedName>
        <fullName evidence="1">Uncharacterized protein</fullName>
    </submittedName>
</protein>
<evidence type="ECO:0000313" key="2">
    <source>
        <dbReference type="Proteomes" id="UP000018660"/>
    </source>
</evidence>
<dbReference type="HOGENOM" id="CLU_2736992_0_0_6"/>
<organism evidence="1 2">
    <name type="scientific">Pseudomonas monteilii SB3101</name>
    <dbReference type="NCBI Taxonomy" id="1435058"/>
    <lineage>
        <taxon>Bacteria</taxon>
        <taxon>Pseudomonadati</taxon>
        <taxon>Pseudomonadota</taxon>
        <taxon>Gammaproteobacteria</taxon>
        <taxon>Pseudomonadales</taxon>
        <taxon>Pseudomonadaceae</taxon>
        <taxon>Pseudomonas</taxon>
    </lineage>
</organism>
<gene>
    <name evidence="1" type="ORF">X970_10565</name>
</gene>
<dbReference type="EMBL" id="CP006979">
    <property type="protein sequence ID" value="AHC91066.1"/>
    <property type="molecule type" value="Genomic_DNA"/>
</dbReference>
<evidence type="ECO:0000313" key="1">
    <source>
        <dbReference type="EMBL" id="AHC91066.1"/>
    </source>
</evidence>
<reference evidence="1 2" key="1">
    <citation type="submission" date="2013-12" db="EMBL/GenBank/DDBJ databases">
        <title>Complete Genomes of Pseudomonas monteilii SB3078 and SB3101, two Benzene, Toluene and Ethylbenzene Degrading Bacteria used for Bioaugmentation.</title>
        <authorList>
            <person name="Dueholm M.S."/>
            <person name="Albertsen M."/>
            <person name="D'Imperio S."/>
            <person name="Tale V.P."/>
            <person name="Lewis D."/>
            <person name="Nilsen P.H."/>
            <person name="Nielsen J.L."/>
        </authorList>
    </citation>
    <scope>NUCLEOTIDE SEQUENCE [LARGE SCALE GENOMIC DNA]</scope>
    <source>
        <strain evidence="1 2">SB3101</strain>
    </source>
</reference>
<sequence length="71" mass="7387">MGAYGVRLAEILKKHSPDSVLRFVPESDIDLNAMAAGPKTRPFTLPVATDDVRPGTCGATMTRPIAGSGGC</sequence>
<name>V9V823_9PSED</name>
<dbReference type="KEGG" id="pmot:X970_10565"/>
<dbReference type="Proteomes" id="UP000018660">
    <property type="component" value="Chromosome"/>
</dbReference>
<proteinExistence type="predicted"/>
<dbReference type="AlphaFoldDB" id="V9V823"/>
<accession>V9V823</accession>